<gene>
    <name evidence="8" type="ordered locus">AciX8_4774</name>
</gene>
<keyword evidence="4 5" id="KW-0326">Glycosidase</keyword>
<dbReference type="HOGENOM" id="CLU_013093_1_2_0"/>
<dbReference type="Pfam" id="PF16499">
    <property type="entry name" value="Melibiase_2"/>
    <property type="match status" value="1"/>
</dbReference>
<dbReference type="Gene3D" id="3.20.20.70">
    <property type="entry name" value="Aldolase class I"/>
    <property type="match status" value="1"/>
</dbReference>
<dbReference type="Pfam" id="PF17801">
    <property type="entry name" value="Melibiase_C"/>
    <property type="match status" value="1"/>
</dbReference>
<dbReference type="KEGG" id="gma:AciX8_4774"/>
<proteinExistence type="inferred from homology"/>
<dbReference type="Proteomes" id="UP000007113">
    <property type="component" value="Chromosome"/>
</dbReference>
<keyword evidence="2 6" id="KW-0732">Signal</keyword>
<dbReference type="PROSITE" id="PS00512">
    <property type="entry name" value="ALPHA_GALACTOSIDASE"/>
    <property type="match status" value="1"/>
</dbReference>
<dbReference type="SUPFAM" id="SSF51011">
    <property type="entry name" value="Glycosyl hydrolase domain"/>
    <property type="match status" value="1"/>
</dbReference>
<evidence type="ECO:0000256" key="2">
    <source>
        <dbReference type="ARBA" id="ARBA00022729"/>
    </source>
</evidence>
<dbReference type="OrthoDB" id="9807519at2"/>
<dbReference type="GO" id="GO:0004557">
    <property type="term" value="F:alpha-galactosidase activity"/>
    <property type="evidence" value="ECO:0007669"/>
    <property type="project" value="UniProtKB-EC"/>
</dbReference>
<dbReference type="GO" id="GO:0005975">
    <property type="term" value="P:carbohydrate metabolic process"/>
    <property type="evidence" value="ECO:0007669"/>
    <property type="project" value="InterPro"/>
</dbReference>
<dbReference type="InterPro" id="IPR013785">
    <property type="entry name" value="Aldolase_TIM"/>
</dbReference>
<dbReference type="InterPro" id="IPR041233">
    <property type="entry name" value="Melibiase_C"/>
</dbReference>
<organism evidence="8 9">
    <name type="scientific">Granulicella mallensis (strain ATCC BAA-1857 / DSM 23137 / MP5ACTX8)</name>
    <dbReference type="NCBI Taxonomy" id="682795"/>
    <lineage>
        <taxon>Bacteria</taxon>
        <taxon>Pseudomonadati</taxon>
        <taxon>Acidobacteriota</taxon>
        <taxon>Terriglobia</taxon>
        <taxon>Terriglobales</taxon>
        <taxon>Acidobacteriaceae</taxon>
        <taxon>Granulicella</taxon>
    </lineage>
</organism>
<name>G8NYI4_GRAMM</name>
<dbReference type="InterPro" id="IPR017853">
    <property type="entry name" value="GH"/>
</dbReference>
<dbReference type="RefSeq" id="WP_014267914.1">
    <property type="nucleotide sequence ID" value="NC_016631.1"/>
</dbReference>
<dbReference type="CDD" id="cd14792">
    <property type="entry name" value="GH27"/>
    <property type="match status" value="1"/>
</dbReference>
<evidence type="ECO:0000256" key="6">
    <source>
        <dbReference type="SAM" id="SignalP"/>
    </source>
</evidence>
<comment type="catalytic activity">
    <reaction evidence="5">
        <text>Hydrolysis of terminal, non-reducing alpha-D-galactose residues in alpha-D-galactosides, including galactose oligosaccharides, galactomannans and galactolipids.</text>
        <dbReference type="EC" id="3.2.1.22"/>
    </reaction>
</comment>
<evidence type="ECO:0000256" key="3">
    <source>
        <dbReference type="ARBA" id="ARBA00022801"/>
    </source>
</evidence>
<feature type="signal peptide" evidence="6">
    <location>
        <begin position="1"/>
        <end position="28"/>
    </location>
</feature>
<dbReference type="AlphaFoldDB" id="G8NYI4"/>
<dbReference type="PRINTS" id="PR00740">
    <property type="entry name" value="GLHYDRLASE27"/>
</dbReference>
<dbReference type="PANTHER" id="PTHR11452:SF75">
    <property type="entry name" value="ALPHA-GALACTOSIDASE MEL1"/>
    <property type="match status" value="1"/>
</dbReference>
<feature type="domain" description="Alpha galactosidase C-terminal" evidence="7">
    <location>
        <begin position="447"/>
        <end position="523"/>
    </location>
</feature>
<evidence type="ECO:0000313" key="8">
    <source>
        <dbReference type="EMBL" id="AEU39043.1"/>
    </source>
</evidence>
<dbReference type="InterPro" id="IPR000111">
    <property type="entry name" value="Glyco_hydro_27/36_CS"/>
</dbReference>
<feature type="chain" id="PRO_5003513255" description="Alpha-galactosidase" evidence="6">
    <location>
        <begin position="29"/>
        <end position="526"/>
    </location>
</feature>
<evidence type="ECO:0000256" key="4">
    <source>
        <dbReference type="ARBA" id="ARBA00023295"/>
    </source>
</evidence>
<dbReference type="SUPFAM" id="SSF51445">
    <property type="entry name" value="(Trans)glycosidases"/>
    <property type="match status" value="1"/>
</dbReference>
<evidence type="ECO:0000256" key="5">
    <source>
        <dbReference type="RuleBase" id="RU361168"/>
    </source>
</evidence>
<dbReference type="STRING" id="682795.AciX8_4774"/>
<dbReference type="FunFam" id="3.20.20.70:FF:000197">
    <property type="entry name" value="Alpha-galactosidase"/>
    <property type="match status" value="1"/>
</dbReference>
<dbReference type="eggNOG" id="COG1501">
    <property type="taxonomic scope" value="Bacteria"/>
</dbReference>
<evidence type="ECO:0000259" key="7">
    <source>
        <dbReference type="Pfam" id="PF17801"/>
    </source>
</evidence>
<evidence type="ECO:0000313" key="9">
    <source>
        <dbReference type="Proteomes" id="UP000007113"/>
    </source>
</evidence>
<accession>G8NYI4</accession>
<reference evidence="8" key="1">
    <citation type="submission" date="2011-11" db="EMBL/GenBank/DDBJ databases">
        <title>Complete sequence of Granulicella mallensis MP5ACTX8.</title>
        <authorList>
            <consortium name="US DOE Joint Genome Institute"/>
            <person name="Lucas S."/>
            <person name="Copeland A."/>
            <person name="Lapidus A."/>
            <person name="Cheng J.-F."/>
            <person name="Goodwin L."/>
            <person name="Pitluck S."/>
            <person name="Peters L."/>
            <person name="Lu M."/>
            <person name="Detter J.C."/>
            <person name="Han C."/>
            <person name="Tapia R."/>
            <person name="Land M."/>
            <person name="Hauser L."/>
            <person name="Kyrpides N."/>
            <person name="Ivanova N."/>
            <person name="Mikhailova N."/>
            <person name="Pagani I."/>
            <person name="Rawat S."/>
            <person name="Mannisto M."/>
            <person name="Haggblom M."/>
            <person name="Woyke T."/>
        </authorList>
    </citation>
    <scope>NUCLEOTIDE SEQUENCE [LARGE SCALE GENOMIC DNA]</scope>
    <source>
        <strain evidence="8">MP5ACTX8</strain>
    </source>
</reference>
<keyword evidence="9" id="KW-1185">Reference proteome</keyword>
<keyword evidence="3 5" id="KW-0378">Hydrolase</keyword>
<comment type="similarity">
    <text evidence="1 5">Belongs to the glycosyl hydrolase 27 family.</text>
</comment>
<protein>
    <recommendedName>
        <fullName evidence="5">Alpha-galactosidase</fullName>
        <ecNumber evidence="5">3.2.1.22</ecNumber>
    </recommendedName>
    <alternativeName>
        <fullName evidence="5">Melibiase</fullName>
    </alternativeName>
</protein>
<dbReference type="Gene3D" id="2.60.40.1180">
    <property type="entry name" value="Golgi alpha-mannosidase II"/>
    <property type="match status" value="1"/>
</dbReference>
<dbReference type="InterPro" id="IPR002241">
    <property type="entry name" value="Glyco_hydro_27"/>
</dbReference>
<dbReference type="EMBL" id="CP003130">
    <property type="protein sequence ID" value="AEU39043.1"/>
    <property type="molecule type" value="Genomic_DNA"/>
</dbReference>
<dbReference type="PANTHER" id="PTHR11452">
    <property type="entry name" value="ALPHA-GALACTOSIDASE/ALPHA-N-ACETYLGALACTOSAMINIDASE"/>
    <property type="match status" value="1"/>
</dbReference>
<keyword evidence="5" id="KW-1015">Disulfide bond</keyword>
<evidence type="ECO:0000256" key="1">
    <source>
        <dbReference type="ARBA" id="ARBA00009743"/>
    </source>
</evidence>
<dbReference type="InterPro" id="IPR013780">
    <property type="entry name" value="Glyco_hydro_b"/>
</dbReference>
<sequence length="526" mass="57714" precursor="true">MRHFFRASTGTLALLLGYFLAGTQPSFAQTNLSGYWDARTPNPGNDGTFRDTYFEIQQSGETLSGTLIRRPNGIPITGTFKDGAIHFVTVPPTPPPPPAGATARPAQRPMTFDGTYEDGKLLLQTQGRNGIVKSVAEKVTKEATLPPPPLPLPELKDLPDNGLARTPPMGWNSWNKFAGRVDDAAVRGMADAMVSSGMSKAGYVYINIDDTWELGRDANGNVTTNKKFPDMKALADYVHSKGLKIGIYSSPGPKTCAGYEGSFGHEVQDAKTYASWGIDYLKYDLCSGLDIYKDDAPTLQAIYQKMGQALQETNRPIIYSLCEYGRASVWTGWGTKSGGNLWRTTGDISDRWDSMDKIGFSQIKIAEYAKPGHWNDPDMLEIGNGGMTADEYRTHMSLWSLLAAPLIAGNDLRTMTDETKSILMNSEVIAIDQDPEYKPVVSVSSENKVEVLMRPLHDGSVIVGLFNRNDALTDAQFARSILPANLTGKKTKVRDLWKHEDVKMEGDTFKATIPSHGVVLLKISSR</sequence>
<dbReference type="EC" id="3.2.1.22" evidence="5"/>